<dbReference type="GO" id="GO:0005829">
    <property type="term" value="C:cytosol"/>
    <property type="evidence" value="ECO:0007669"/>
    <property type="project" value="TreeGrafter"/>
</dbReference>
<evidence type="ECO:0000259" key="1">
    <source>
        <dbReference type="Pfam" id="PF00149"/>
    </source>
</evidence>
<dbReference type="PANTHER" id="PTHR11575">
    <property type="entry name" value="5'-NUCLEOTIDASE-RELATED"/>
    <property type="match status" value="1"/>
</dbReference>
<evidence type="ECO:0000313" key="2">
    <source>
        <dbReference type="EMBL" id="GMH66996.1"/>
    </source>
</evidence>
<dbReference type="InterPro" id="IPR004843">
    <property type="entry name" value="Calcineurin-like_PHP"/>
</dbReference>
<proteinExistence type="predicted"/>
<dbReference type="Gene3D" id="3.60.21.10">
    <property type="match status" value="1"/>
</dbReference>
<keyword evidence="3" id="KW-1185">Reference proteome</keyword>
<dbReference type="Pfam" id="PF00149">
    <property type="entry name" value="Metallophos"/>
    <property type="match status" value="1"/>
</dbReference>
<dbReference type="GO" id="GO:0009166">
    <property type="term" value="P:nucleotide catabolic process"/>
    <property type="evidence" value="ECO:0007669"/>
    <property type="project" value="InterPro"/>
</dbReference>
<dbReference type="AlphaFoldDB" id="A0A9W7A6S4"/>
<gene>
    <name evidence="2" type="ORF">TrRE_jg3000</name>
</gene>
<evidence type="ECO:0000313" key="3">
    <source>
        <dbReference type="Proteomes" id="UP001165082"/>
    </source>
</evidence>
<organism evidence="2 3">
    <name type="scientific">Triparma retinervis</name>
    <dbReference type="NCBI Taxonomy" id="2557542"/>
    <lineage>
        <taxon>Eukaryota</taxon>
        <taxon>Sar</taxon>
        <taxon>Stramenopiles</taxon>
        <taxon>Ochrophyta</taxon>
        <taxon>Bolidophyceae</taxon>
        <taxon>Parmales</taxon>
        <taxon>Triparmaceae</taxon>
        <taxon>Triparma</taxon>
    </lineage>
</organism>
<dbReference type="PANTHER" id="PTHR11575:SF22">
    <property type="entry name" value="ADL392WP"/>
    <property type="match status" value="1"/>
</dbReference>
<dbReference type="SUPFAM" id="SSF56300">
    <property type="entry name" value="Metallo-dependent phosphatases"/>
    <property type="match status" value="1"/>
</dbReference>
<protein>
    <recommendedName>
        <fullName evidence="1">Calcineurin-like phosphoesterase domain-containing protein</fullName>
    </recommendedName>
</protein>
<comment type="caution">
    <text evidence="2">The sequence shown here is derived from an EMBL/GenBank/DDBJ whole genome shotgun (WGS) entry which is preliminary data.</text>
</comment>
<dbReference type="EMBL" id="BRXZ01002640">
    <property type="protein sequence ID" value="GMH66996.1"/>
    <property type="molecule type" value="Genomic_DNA"/>
</dbReference>
<name>A0A9W7A6S4_9STRA</name>
<accession>A0A9W7A6S4</accession>
<dbReference type="InterPro" id="IPR029052">
    <property type="entry name" value="Metallo-depent_PP-like"/>
</dbReference>
<feature type="domain" description="Calcineurin-like phosphoesterase" evidence="1">
    <location>
        <begin position="14"/>
        <end position="206"/>
    </location>
</feature>
<dbReference type="OrthoDB" id="7722975at2759"/>
<reference evidence="2" key="1">
    <citation type="submission" date="2022-07" db="EMBL/GenBank/DDBJ databases">
        <title>Genome analysis of Parmales, a sister group of diatoms, reveals the evolutionary specialization of diatoms from phago-mixotrophs to photoautotrophs.</title>
        <authorList>
            <person name="Ban H."/>
            <person name="Sato S."/>
            <person name="Yoshikawa S."/>
            <person name="Kazumasa Y."/>
            <person name="Nakamura Y."/>
            <person name="Ichinomiya M."/>
            <person name="Saitoh K."/>
            <person name="Sato N."/>
            <person name="Blanc-Mathieu R."/>
            <person name="Endo H."/>
            <person name="Kuwata A."/>
            <person name="Ogata H."/>
        </authorList>
    </citation>
    <scope>NUCLEOTIDE SEQUENCE</scope>
</reference>
<dbReference type="Proteomes" id="UP001165082">
    <property type="component" value="Unassembled WGS sequence"/>
</dbReference>
<sequence length="295" mass="31868">MTPLPPNPQKDAAAAEGKDVFFLNNGDHTEGSGLSDASMYTSGVHGLDLFPLISLMPFDALTVGNHDLYDDSTVALMEGSGFIDGWGGRYLTSNTVNSTTGVEIGGRYTVLVGPNSGVKVLALGFLYHQTDNCGSVVVKDPADVVREDWFVSALAGNADVDAIVVLSHMDKDDENVDIILEGIRGLSGSVPEMGSVPVQFITGHTHYRGWTWKDDHASSFEAGHYLDTLGWITFDTYPDEKTWFNFEYVDANRDVLADFTGVAPSDFDTELGKSITEMIDQTVADLELAEVLGCP</sequence>
<feature type="non-terminal residue" evidence="2">
    <location>
        <position position="1"/>
    </location>
</feature>
<dbReference type="InterPro" id="IPR006179">
    <property type="entry name" value="5_nucleotidase/apyrase"/>
</dbReference>
<dbReference type="GO" id="GO:0016787">
    <property type="term" value="F:hydrolase activity"/>
    <property type="evidence" value="ECO:0007669"/>
    <property type="project" value="InterPro"/>
</dbReference>